<evidence type="ECO:0000256" key="7">
    <source>
        <dbReference type="ARBA" id="ARBA00022958"/>
    </source>
</evidence>
<keyword evidence="8 11" id="KW-1133">Transmembrane helix</keyword>
<comment type="subcellular location">
    <subcellularLocation>
        <location evidence="11">Cell membrane</location>
        <topology evidence="11">Single-pass membrane protein</topology>
    </subcellularLocation>
</comment>
<keyword evidence="7 11" id="KW-0630">Potassium</keyword>
<keyword evidence="10 11" id="KW-0472">Membrane</keyword>
<dbReference type="PANTHER" id="PTHR30042">
    <property type="entry name" value="POTASSIUM-TRANSPORTING ATPASE C CHAIN"/>
    <property type="match status" value="1"/>
</dbReference>
<dbReference type="PANTHER" id="PTHR30042:SF2">
    <property type="entry name" value="POTASSIUM-TRANSPORTING ATPASE KDPC SUBUNIT"/>
    <property type="match status" value="1"/>
</dbReference>
<dbReference type="InterPro" id="IPR003820">
    <property type="entry name" value="KdpC"/>
</dbReference>
<keyword evidence="1 11" id="KW-0813">Transport</keyword>
<dbReference type="AlphaFoldDB" id="A0A7W9B4J7"/>
<dbReference type="GO" id="GO:0008556">
    <property type="term" value="F:P-type potassium transmembrane transporter activity"/>
    <property type="evidence" value="ECO:0007669"/>
    <property type="project" value="InterPro"/>
</dbReference>
<sequence>MLSDLASAVRPALVLTLLFAALLGVAYPLTLTGLGQALFPAQANGSLIRDNGKVVGSGLIGQSFASDVYFHGRPSAAGADGYDAAASAGSNLGPTSLVLAGRVSADIKSLSETAPGRPVPPDLVTTSASGLDPHISPEAAFFQVDRVAEARNVPQADVRLVVEQAIERPLASFLGEPRVHVLRLNRSLDARFGRQ</sequence>
<accession>A0A7W9B4J7</accession>
<dbReference type="Proteomes" id="UP000537161">
    <property type="component" value="Unassembled WGS sequence"/>
</dbReference>
<protein>
    <recommendedName>
        <fullName evidence="11">Potassium-transporting ATPase KdpC subunit</fullName>
    </recommendedName>
    <alternativeName>
        <fullName evidence="11">ATP phosphohydrolase [potassium-transporting] C chain</fullName>
    </alternativeName>
    <alternativeName>
        <fullName evidence="11">Potassium-binding and translocating subunit C</fullName>
    </alternativeName>
    <alternativeName>
        <fullName evidence="11">Potassium-translocating ATPase C chain</fullName>
    </alternativeName>
</protein>
<keyword evidence="6 11" id="KW-0067">ATP-binding</keyword>
<comment type="caution">
    <text evidence="12">The sequence shown here is derived from an EMBL/GenBank/DDBJ whole genome shotgun (WGS) entry which is preliminary data.</text>
</comment>
<evidence type="ECO:0000313" key="13">
    <source>
        <dbReference type="Proteomes" id="UP000537161"/>
    </source>
</evidence>
<keyword evidence="5 11" id="KW-0547">Nucleotide-binding</keyword>
<reference evidence="12 13" key="1">
    <citation type="submission" date="2020-08" db="EMBL/GenBank/DDBJ databases">
        <title>Genomic Encyclopedia of Type Strains, Phase IV (KMG-IV): sequencing the most valuable type-strain genomes for metagenomic binning, comparative biology and taxonomic classification.</title>
        <authorList>
            <person name="Goeker M."/>
        </authorList>
    </citation>
    <scope>NUCLEOTIDE SEQUENCE [LARGE SCALE GENOMIC DNA]</scope>
    <source>
        <strain evidence="12 13">DSM 27163</strain>
    </source>
</reference>
<dbReference type="Pfam" id="PF02669">
    <property type="entry name" value="KdpC"/>
    <property type="match status" value="1"/>
</dbReference>
<dbReference type="PIRSF" id="PIRSF001296">
    <property type="entry name" value="K_ATPase_KdpC"/>
    <property type="match status" value="1"/>
</dbReference>
<name>A0A7W9B4J7_9SPHN</name>
<dbReference type="GO" id="GO:0005886">
    <property type="term" value="C:plasma membrane"/>
    <property type="evidence" value="ECO:0007669"/>
    <property type="project" value="UniProtKB-SubCell"/>
</dbReference>
<proteinExistence type="inferred from homology"/>
<evidence type="ECO:0000256" key="10">
    <source>
        <dbReference type="ARBA" id="ARBA00023136"/>
    </source>
</evidence>
<evidence type="ECO:0000256" key="8">
    <source>
        <dbReference type="ARBA" id="ARBA00022989"/>
    </source>
</evidence>
<dbReference type="HAMAP" id="MF_00276">
    <property type="entry name" value="KdpC"/>
    <property type="match status" value="1"/>
</dbReference>
<evidence type="ECO:0000256" key="1">
    <source>
        <dbReference type="ARBA" id="ARBA00022448"/>
    </source>
</evidence>
<evidence type="ECO:0000256" key="3">
    <source>
        <dbReference type="ARBA" id="ARBA00022538"/>
    </source>
</evidence>
<keyword evidence="4 11" id="KW-0812">Transmembrane</keyword>
<dbReference type="GO" id="GO:0005524">
    <property type="term" value="F:ATP binding"/>
    <property type="evidence" value="ECO:0007669"/>
    <property type="project" value="UniProtKB-UniRule"/>
</dbReference>
<comment type="similarity">
    <text evidence="11">Belongs to the KdpC family.</text>
</comment>
<evidence type="ECO:0000256" key="11">
    <source>
        <dbReference type="HAMAP-Rule" id="MF_00276"/>
    </source>
</evidence>
<evidence type="ECO:0000256" key="5">
    <source>
        <dbReference type="ARBA" id="ARBA00022741"/>
    </source>
</evidence>
<organism evidence="12 13">
    <name type="scientific">Sphingopyxis panaciterrulae</name>
    <dbReference type="NCBI Taxonomy" id="462372"/>
    <lineage>
        <taxon>Bacteria</taxon>
        <taxon>Pseudomonadati</taxon>
        <taxon>Pseudomonadota</taxon>
        <taxon>Alphaproteobacteria</taxon>
        <taxon>Sphingomonadales</taxon>
        <taxon>Sphingomonadaceae</taxon>
        <taxon>Sphingopyxis</taxon>
    </lineage>
</organism>
<evidence type="ECO:0000313" key="12">
    <source>
        <dbReference type="EMBL" id="MBB5706136.1"/>
    </source>
</evidence>
<evidence type="ECO:0000256" key="2">
    <source>
        <dbReference type="ARBA" id="ARBA00022475"/>
    </source>
</evidence>
<dbReference type="NCBIfam" id="NF001454">
    <property type="entry name" value="PRK00315.1"/>
    <property type="match status" value="1"/>
</dbReference>
<dbReference type="NCBIfam" id="TIGR00681">
    <property type="entry name" value="kdpC"/>
    <property type="match status" value="1"/>
</dbReference>
<keyword evidence="2 11" id="KW-1003">Cell membrane</keyword>
<gene>
    <name evidence="11" type="primary">kdpC</name>
    <name evidence="12" type="ORF">FHR21_001480</name>
</gene>
<dbReference type="EMBL" id="JACIJH010000003">
    <property type="protein sequence ID" value="MBB5706136.1"/>
    <property type="molecule type" value="Genomic_DNA"/>
</dbReference>
<comment type="function">
    <text evidence="11">Part of the high-affinity ATP-driven potassium transport (or Kdp) system, which catalyzes the hydrolysis of ATP coupled with the electrogenic transport of potassium into the cytoplasm. This subunit acts as a catalytic chaperone that increases the ATP-binding affinity of the ATP-hydrolyzing subunit KdpB by the formation of a transient KdpB/KdpC/ATP ternary complex.</text>
</comment>
<evidence type="ECO:0000256" key="6">
    <source>
        <dbReference type="ARBA" id="ARBA00022840"/>
    </source>
</evidence>
<comment type="subunit">
    <text evidence="11">The system is composed of three essential subunits: KdpA, KdpB and KdpC.</text>
</comment>
<dbReference type="RefSeq" id="WP_184096795.1">
    <property type="nucleotide sequence ID" value="NZ_JACIJH010000003.1"/>
</dbReference>
<keyword evidence="13" id="KW-1185">Reference proteome</keyword>
<keyword evidence="3 11" id="KW-0633">Potassium transport</keyword>
<evidence type="ECO:0000256" key="4">
    <source>
        <dbReference type="ARBA" id="ARBA00022692"/>
    </source>
</evidence>
<keyword evidence="9 11" id="KW-0406">Ion transport</keyword>
<evidence type="ECO:0000256" key="9">
    <source>
        <dbReference type="ARBA" id="ARBA00023065"/>
    </source>
</evidence>